<accession>A0A6J2U0L9</accession>
<sequence>MDKPQILMLRTPLNAQNQIFIFDSPIDYMDKQLIVYQRPGVLPGDDGYCVVFKRDHFIINSAPNYQSPTKRSFLNECIRQLYLINGWVNQLHWDGQSLNNRKELWRQVDICLRSGQRPVNRRESVHRVKRQLFRDDRGKRKWKKPKRSSASHTQIINFRSIRDKIGRQHVRRSYLKPARTTVIQRLICENLQREMRTAPAAAAAISAAHEFINANADILCSYKQELARSQPMLECNNQTCCPRRRPKHLDTLFMHQQMQHAVQNHQLILEESVRSMYYAKELFRLMEDHDKFLHPEKQILGQT</sequence>
<dbReference type="RefSeq" id="XP_030380652.1">
    <property type="nucleotide sequence ID" value="XM_030524792.1"/>
</dbReference>
<protein>
    <submittedName>
        <fullName evidence="2">Uncharacterized protein LOC115628608</fullName>
    </submittedName>
</protein>
<name>A0A6J2U0L9_DROLE</name>
<dbReference type="GeneID" id="115628608"/>
<evidence type="ECO:0000313" key="2">
    <source>
        <dbReference type="RefSeq" id="XP_030380652.1"/>
    </source>
</evidence>
<dbReference type="AlphaFoldDB" id="A0A6J2U0L9"/>
<dbReference type="OrthoDB" id="7998494at2759"/>
<dbReference type="Proteomes" id="UP000504634">
    <property type="component" value="Unplaced"/>
</dbReference>
<keyword evidence="1" id="KW-1185">Reference proteome</keyword>
<evidence type="ECO:0000313" key="1">
    <source>
        <dbReference type="Proteomes" id="UP000504634"/>
    </source>
</evidence>
<reference evidence="2" key="1">
    <citation type="submission" date="2025-08" db="UniProtKB">
        <authorList>
            <consortium name="RefSeq"/>
        </authorList>
    </citation>
    <scope>IDENTIFICATION</scope>
    <source>
        <strain evidence="2">11010-0011.00</strain>
        <tissue evidence="2">Whole body</tissue>
    </source>
</reference>
<organism evidence="1 2">
    <name type="scientific">Drosophila lebanonensis</name>
    <name type="common">Fruit fly</name>
    <name type="synonym">Scaptodrosophila lebanonensis</name>
    <dbReference type="NCBI Taxonomy" id="7225"/>
    <lineage>
        <taxon>Eukaryota</taxon>
        <taxon>Metazoa</taxon>
        <taxon>Ecdysozoa</taxon>
        <taxon>Arthropoda</taxon>
        <taxon>Hexapoda</taxon>
        <taxon>Insecta</taxon>
        <taxon>Pterygota</taxon>
        <taxon>Neoptera</taxon>
        <taxon>Endopterygota</taxon>
        <taxon>Diptera</taxon>
        <taxon>Brachycera</taxon>
        <taxon>Muscomorpha</taxon>
        <taxon>Ephydroidea</taxon>
        <taxon>Drosophilidae</taxon>
        <taxon>Scaptodrosophila</taxon>
    </lineage>
</organism>
<gene>
    <name evidence="2" type="primary">LOC115628608</name>
</gene>
<proteinExistence type="predicted"/>